<proteinExistence type="inferred from homology"/>
<dbReference type="Proteomes" id="UP000011669">
    <property type="component" value="Unassembled WGS sequence"/>
</dbReference>
<dbReference type="EMBL" id="AOMD01000029">
    <property type="protein sequence ID" value="EMA43613.1"/>
    <property type="molecule type" value="Genomic_DNA"/>
</dbReference>
<reference evidence="3 4" key="1">
    <citation type="journal article" date="2014" name="PLoS Genet.">
        <title>Phylogenetically driven sequencing of extremely halophilic archaea reveals strategies for static and dynamic osmo-response.</title>
        <authorList>
            <person name="Becker E.A."/>
            <person name="Seitzer P.M."/>
            <person name="Tritt A."/>
            <person name="Larsen D."/>
            <person name="Krusor M."/>
            <person name="Yao A.I."/>
            <person name="Wu D."/>
            <person name="Madern D."/>
            <person name="Eisen J.A."/>
            <person name="Darling A.E."/>
            <person name="Facciotti M.T."/>
        </authorList>
    </citation>
    <scope>NUCLEOTIDE SEQUENCE [LARGE SCALE GENOMIC DNA]</scope>
    <source>
        <strain evidence="3 4">DSM 5350</strain>
    </source>
</reference>
<dbReference type="OrthoDB" id="165863at2157"/>
<dbReference type="RefSeq" id="WP_006078594.1">
    <property type="nucleotide sequence ID" value="NZ_AOMD01000029.1"/>
</dbReference>
<name>M0ME60_9EURY</name>
<feature type="domain" description="Activator of Hsp90 ATPase homologue 1/2-like C-terminal" evidence="2">
    <location>
        <begin position="168"/>
        <end position="302"/>
    </location>
</feature>
<dbReference type="Gene3D" id="3.30.530.20">
    <property type="match status" value="2"/>
</dbReference>
<feature type="domain" description="Activator of Hsp90 ATPase homologue 1/2-like C-terminal" evidence="2">
    <location>
        <begin position="25"/>
        <end position="146"/>
    </location>
</feature>
<comment type="similarity">
    <text evidence="1">Belongs to the AHA1 family.</text>
</comment>
<accession>M0ME60</accession>
<evidence type="ECO:0000313" key="3">
    <source>
        <dbReference type="EMBL" id="EMA43613.1"/>
    </source>
</evidence>
<evidence type="ECO:0000259" key="2">
    <source>
        <dbReference type="Pfam" id="PF08327"/>
    </source>
</evidence>
<dbReference type="STRING" id="1227455.C449_13677"/>
<comment type="caution">
    <text evidence="3">The sequence shown here is derived from an EMBL/GenBank/DDBJ whole genome shotgun (WGS) entry which is preliminary data.</text>
</comment>
<organism evidence="3 4">
    <name type="scientific">Halococcus saccharolyticus DSM 5350</name>
    <dbReference type="NCBI Taxonomy" id="1227455"/>
    <lineage>
        <taxon>Archaea</taxon>
        <taxon>Methanobacteriati</taxon>
        <taxon>Methanobacteriota</taxon>
        <taxon>Stenosarchaea group</taxon>
        <taxon>Halobacteria</taxon>
        <taxon>Halobacteriales</taxon>
        <taxon>Halococcaceae</taxon>
        <taxon>Halococcus</taxon>
    </lineage>
</organism>
<dbReference type="PATRIC" id="fig|1227455.4.peg.2787"/>
<dbReference type="CDD" id="cd07814">
    <property type="entry name" value="SRPBCC_CalC_Aha1-like"/>
    <property type="match status" value="1"/>
</dbReference>
<dbReference type="AlphaFoldDB" id="M0ME60"/>
<evidence type="ECO:0000256" key="1">
    <source>
        <dbReference type="ARBA" id="ARBA00006817"/>
    </source>
</evidence>
<dbReference type="InParanoid" id="M0ME60"/>
<dbReference type="InterPro" id="IPR013538">
    <property type="entry name" value="ASHA1/2-like_C"/>
</dbReference>
<gene>
    <name evidence="3" type="ORF">C449_13677</name>
</gene>
<sequence>MTPDTIDETEIETTDTTLTLRRTFDAPRERVWQAFTDPDELVQWFVPDGMTAEVRANEVESGGDMFITWTDGENRVNNEGTYVEVVEHERLVTGEETEVGELRVIYEFQDVRDGTEVVVTQEFPGQVPDGAAEGWAGMLETLAELLQESDADPIETEERSMTTSRVIKASPERVYEAFLDPDELAQWLPPTGFSAEVHHLEPEEGGTFRATFTGKTEEFADYGHSFGGTYKELSPGEQIVYTESFETDEPSMAGEMTVTATFEEVPDGTEITVRQEGIPEAIPPSDANEGWNESLENLADVIEEA</sequence>
<evidence type="ECO:0000313" key="4">
    <source>
        <dbReference type="Proteomes" id="UP000011669"/>
    </source>
</evidence>
<keyword evidence="4" id="KW-1185">Reference proteome</keyword>
<dbReference type="SUPFAM" id="SSF55961">
    <property type="entry name" value="Bet v1-like"/>
    <property type="match status" value="2"/>
</dbReference>
<dbReference type="InterPro" id="IPR023393">
    <property type="entry name" value="START-like_dom_sf"/>
</dbReference>
<dbReference type="Pfam" id="PF08327">
    <property type="entry name" value="AHSA1"/>
    <property type="match status" value="2"/>
</dbReference>
<protein>
    <recommendedName>
        <fullName evidence="2">Activator of Hsp90 ATPase homologue 1/2-like C-terminal domain-containing protein</fullName>
    </recommendedName>
</protein>